<feature type="transmembrane region" description="Helical" evidence="1">
    <location>
        <begin position="210"/>
        <end position="228"/>
    </location>
</feature>
<feature type="transmembrane region" description="Helical" evidence="1">
    <location>
        <begin position="186"/>
        <end position="205"/>
    </location>
</feature>
<dbReference type="AlphaFoldDB" id="A0A0S7BWP4"/>
<accession>A0A0S7BWP4</accession>
<evidence type="ECO:0000313" key="4">
    <source>
        <dbReference type="Proteomes" id="UP000053370"/>
    </source>
</evidence>
<keyword evidence="4" id="KW-1185">Reference proteome</keyword>
<keyword evidence="1" id="KW-1133">Transmembrane helix</keyword>
<proteinExistence type="predicted"/>
<keyword evidence="1" id="KW-0812">Transmembrane</keyword>
<feature type="signal peptide" evidence="2">
    <location>
        <begin position="1"/>
        <end position="29"/>
    </location>
</feature>
<dbReference type="OrthoDB" id="5189031at2"/>
<feature type="transmembrane region" description="Helical" evidence="1">
    <location>
        <begin position="157"/>
        <end position="180"/>
    </location>
</feature>
<evidence type="ECO:0000313" key="3">
    <source>
        <dbReference type="EMBL" id="GAP40735.1"/>
    </source>
</evidence>
<feature type="chain" id="PRO_5006633292" description="Lantibiotic ABC transporter permease" evidence="2">
    <location>
        <begin position="30"/>
        <end position="269"/>
    </location>
</feature>
<name>A0A0S7BWP4_9CHLR</name>
<dbReference type="PATRIC" id="fig|1678840.3.peg.2075"/>
<keyword evidence="1" id="KW-0472">Membrane</keyword>
<dbReference type="STRING" id="1678840.ATC1_13714"/>
<dbReference type="PANTHER" id="PTHR33802">
    <property type="entry name" value="SI:CH211-161H7.5-RELATED"/>
    <property type="match status" value="1"/>
</dbReference>
<keyword evidence="2" id="KW-0732">Signal</keyword>
<dbReference type="Proteomes" id="UP000053370">
    <property type="component" value="Unassembled WGS sequence"/>
</dbReference>
<evidence type="ECO:0000256" key="2">
    <source>
        <dbReference type="SAM" id="SignalP"/>
    </source>
</evidence>
<gene>
    <name evidence="3" type="ORF">ATC1_13714</name>
</gene>
<evidence type="ECO:0000256" key="1">
    <source>
        <dbReference type="SAM" id="Phobius"/>
    </source>
</evidence>
<dbReference type="EMBL" id="DF968181">
    <property type="protein sequence ID" value="GAP40735.1"/>
    <property type="molecule type" value="Genomic_DNA"/>
</dbReference>
<organism evidence="3">
    <name type="scientific">Flexilinea flocculi</name>
    <dbReference type="NCBI Taxonomy" id="1678840"/>
    <lineage>
        <taxon>Bacteria</taxon>
        <taxon>Bacillati</taxon>
        <taxon>Chloroflexota</taxon>
        <taxon>Anaerolineae</taxon>
        <taxon>Anaerolineales</taxon>
        <taxon>Anaerolineaceae</taxon>
        <taxon>Flexilinea</taxon>
    </lineage>
</organism>
<feature type="transmembrane region" description="Helical" evidence="1">
    <location>
        <begin position="116"/>
        <end position="137"/>
    </location>
</feature>
<dbReference type="PANTHER" id="PTHR33802:SF1">
    <property type="entry name" value="XK-RELATED PROTEIN"/>
    <property type="match status" value="1"/>
</dbReference>
<evidence type="ECO:0008006" key="5">
    <source>
        <dbReference type="Google" id="ProtNLM"/>
    </source>
</evidence>
<dbReference type="RefSeq" id="WP_062280514.1">
    <property type="nucleotide sequence ID" value="NZ_DF968181.1"/>
</dbReference>
<feature type="transmembrane region" description="Helical" evidence="1">
    <location>
        <begin position="90"/>
        <end position="110"/>
    </location>
</feature>
<feature type="transmembrane region" description="Helical" evidence="1">
    <location>
        <begin position="240"/>
        <end position="260"/>
    </location>
</feature>
<feature type="transmembrane region" description="Helical" evidence="1">
    <location>
        <begin position="53"/>
        <end position="78"/>
    </location>
</feature>
<protein>
    <recommendedName>
        <fullName evidence="5">Lantibiotic ABC transporter permease</fullName>
    </recommendedName>
</protein>
<reference evidence="3" key="1">
    <citation type="journal article" date="2015" name="Genome Announc.">
        <title>Draft Genome Sequence of Anaerolineae Strain TC1, a Novel Isolate from a Methanogenic Wastewater Treatment System.</title>
        <authorList>
            <person name="Matsuura N."/>
            <person name="Tourlousse D.M."/>
            <person name="Sun L."/>
            <person name="Toyonaga M."/>
            <person name="Kuroda K."/>
            <person name="Ohashi A."/>
            <person name="Cruz R."/>
            <person name="Yamaguchi T."/>
            <person name="Sekiguchi Y."/>
        </authorList>
    </citation>
    <scope>NUCLEOTIDE SEQUENCE [LARGE SCALE GENOMIC DNA]</scope>
    <source>
        <strain evidence="3">TC1</strain>
    </source>
</reference>
<sequence>MNHKTQQNSFVRLSVVFTFLLMIAANALAAIVPINDKTTGDVSNSYQNLFAPAALTFSIWGVIYILLACSTLFQLGFFRGKETVLDNKSLDRIGIFFSISSLANAAWIFSWHYDQILLSLIWMLVILVCLIKINLIIKKMVLTKKEKFFIQIPFRVYFGWITVATIANVTTFLVSIHWYGWNLSESIWTILVLAAGLVIGGSTLLKFRDLTYGLVLLWAYFGIWVKHTSTSGFNSQYPEIIVAVIVCWILFLIGEIFIALRNRDESAKK</sequence>